<dbReference type="AlphaFoldDB" id="A0A7J5Y648"/>
<proteinExistence type="predicted"/>
<sequence length="222" mass="24641">MLDHRFTNGGALAFQGATIKEGKKSCSQRGEIHFVPGSNICCSRPSQKDARIKPKSPLIYCNDRQTDRQAERMTICGSEGEKGKDKNNFCLTVCHFLSAKEKRGDDVIKLSRCITSVADPMMSPVVSTWLLSQREPFHPLTLQWSQASMAVAQRAERVPSGAGEAKERREVDREEDSDTPDCLGVLGQQTPPRRVDAATRVPAPLFDVYTPPRDRRVAQPGE</sequence>
<protein>
    <submittedName>
        <fullName evidence="2">Uncharacterized protein</fullName>
    </submittedName>
</protein>
<evidence type="ECO:0000256" key="1">
    <source>
        <dbReference type="SAM" id="MobiDB-lite"/>
    </source>
</evidence>
<name>A0A7J5Y648_DISMA</name>
<dbReference type="Proteomes" id="UP000518266">
    <property type="component" value="Unassembled WGS sequence"/>
</dbReference>
<feature type="non-terminal residue" evidence="2">
    <location>
        <position position="1"/>
    </location>
</feature>
<keyword evidence="3" id="KW-1185">Reference proteome</keyword>
<reference evidence="2 3" key="1">
    <citation type="submission" date="2020-03" db="EMBL/GenBank/DDBJ databases">
        <title>Dissostichus mawsoni Genome sequencing and assembly.</title>
        <authorList>
            <person name="Park H."/>
        </authorList>
    </citation>
    <scope>NUCLEOTIDE SEQUENCE [LARGE SCALE GENOMIC DNA]</scope>
    <source>
        <strain evidence="2">DM0001</strain>
        <tissue evidence="2">Muscle</tissue>
    </source>
</reference>
<evidence type="ECO:0000313" key="2">
    <source>
        <dbReference type="EMBL" id="KAF3844916.1"/>
    </source>
</evidence>
<feature type="region of interest" description="Disordered" evidence="1">
    <location>
        <begin position="156"/>
        <end position="196"/>
    </location>
</feature>
<gene>
    <name evidence="2" type="ORF">F7725_008079</name>
</gene>
<organism evidence="2 3">
    <name type="scientific">Dissostichus mawsoni</name>
    <name type="common">Antarctic cod</name>
    <dbReference type="NCBI Taxonomy" id="36200"/>
    <lineage>
        <taxon>Eukaryota</taxon>
        <taxon>Metazoa</taxon>
        <taxon>Chordata</taxon>
        <taxon>Craniata</taxon>
        <taxon>Vertebrata</taxon>
        <taxon>Euteleostomi</taxon>
        <taxon>Actinopterygii</taxon>
        <taxon>Neopterygii</taxon>
        <taxon>Teleostei</taxon>
        <taxon>Neoteleostei</taxon>
        <taxon>Acanthomorphata</taxon>
        <taxon>Eupercaria</taxon>
        <taxon>Perciformes</taxon>
        <taxon>Notothenioidei</taxon>
        <taxon>Nototheniidae</taxon>
        <taxon>Dissostichus</taxon>
    </lineage>
</organism>
<evidence type="ECO:0000313" key="3">
    <source>
        <dbReference type="Proteomes" id="UP000518266"/>
    </source>
</evidence>
<dbReference type="EMBL" id="JAAKFY010000015">
    <property type="protein sequence ID" value="KAF3844916.1"/>
    <property type="molecule type" value="Genomic_DNA"/>
</dbReference>
<comment type="caution">
    <text evidence="2">The sequence shown here is derived from an EMBL/GenBank/DDBJ whole genome shotgun (WGS) entry which is preliminary data.</text>
</comment>
<accession>A0A7J5Y648</accession>